<dbReference type="Proteomes" id="UP001377168">
    <property type="component" value="Unassembled WGS sequence"/>
</dbReference>
<organism evidence="1 2">
    <name type="scientific">Streptomyces achmelvichensis</name>
    <dbReference type="NCBI Taxonomy" id="3134111"/>
    <lineage>
        <taxon>Bacteria</taxon>
        <taxon>Bacillati</taxon>
        <taxon>Actinomycetota</taxon>
        <taxon>Actinomycetes</taxon>
        <taxon>Kitasatosporales</taxon>
        <taxon>Streptomycetaceae</taxon>
        <taxon>Streptomyces</taxon>
    </lineage>
</organism>
<keyword evidence="1" id="KW-0067">ATP-binding</keyword>
<proteinExistence type="predicted"/>
<dbReference type="EMBL" id="JBBKAJ010000022">
    <property type="protein sequence ID" value="MEJ8633305.1"/>
    <property type="molecule type" value="Genomic_DNA"/>
</dbReference>
<name>A0ACC6PPG4_9ACTN</name>
<sequence>MGASLRGQGQTRRLALFGTKGVVSRCRDFTAEALDDWGWTPAVGERGAVVEDVLLLVSEMATNACLHAGGPTELVLRHGPDGLRIEVADASAQPPRPRPREVSLPGGHGLIVLERLSQSWGWAPTDGGKIVWVQVTSPDRQAGPPHR</sequence>
<evidence type="ECO:0000313" key="1">
    <source>
        <dbReference type="EMBL" id="MEJ8633305.1"/>
    </source>
</evidence>
<keyword evidence="1" id="KW-0547">Nucleotide-binding</keyword>
<comment type="caution">
    <text evidence="1">The sequence shown here is derived from an EMBL/GenBank/DDBJ whole genome shotgun (WGS) entry which is preliminary data.</text>
</comment>
<accession>A0ACC6PPG4</accession>
<evidence type="ECO:0000313" key="2">
    <source>
        <dbReference type="Proteomes" id="UP001377168"/>
    </source>
</evidence>
<reference evidence="1" key="1">
    <citation type="submission" date="2024-03" db="EMBL/GenBank/DDBJ databases">
        <title>Novel Streptomyces species of biotechnological and ecological value are a feature of Machair soil.</title>
        <authorList>
            <person name="Prole J.R."/>
            <person name="Goodfellow M."/>
            <person name="Allenby N."/>
            <person name="Ward A.C."/>
        </authorList>
    </citation>
    <scope>NUCLEOTIDE SEQUENCE</scope>
    <source>
        <strain evidence="1">MS2.AVA.5</strain>
    </source>
</reference>
<keyword evidence="2" id="KW-1185">Reference proteome</keyword>
<protein>
    <submittedName>
        <fullName evidence="1">ATP-binding protein</fullName>
    </submittedName>
</protein>
<gene>
    <name evidence="1" type="ORF">WKI67_07845</name>
</gene>